<feature type="transmembrane region" description="Helical" evidence="8">
    <location>
        <begin position="318"/>
        <end position="338"/>
    </location>
</feature>
<evidence type="ECO:0000259" key="9">
    <source>
        <dbReference type="PROSITE" id="PS50850"/>
    </source>
</evidence>
<evidence type="ECO:0000256" key="6">
    <source>
        <dbReference type="ARBA" id="ARBA00023136"/>
    </source>
</evidence>
<evidence type="ECO:0000256" key="3">
    <source>
        <dbReference type="ARBA" id="ARBA00022475"/>
    </source>
</evidence>
<feature type="transmembrane region" description="Helical" evidence="8">
    <location>
        <begin position="163"/>
        <end position="187"/>
    </location>
</feature>
<dbReference type="InterPro" id="IPR020846">
    <property type="entry name" value="MFS_dom"/>
</dbReference>
<keyword evidence="4 8" id="KW-0812">Transmembrane</keyword>
<evidence type="ECO:0000256" key="8">
    <source>
        <dbReference type="SAM" id="Phobius"/>
    </source>
</evidence>
<reference evidence="10 11" key="1">
    <citation type="submission" date="2022-01" db="EMBL/GenBank/DDBJ databases">
        <title>Identification and Characterization of Corynebacterium sp.</title>
        <authorList>
            <person name="Luo Q."/>
            <person name="Qu P."/>
            <person name="Chen Q."/>
        </authorList>
    </citation>
    <scope>NUCLEOTIDE SEQUENCE [LARGE SCALE GENOMIC DNA]</scope>
    <source>
        <strain evidence="10 11">MC-12</strain>
    </source>
</reference>
<evidence type="ECO:0000256" key="4">
    <source>
        <dbReference type="ARBA" id="ARBA00022692"/>
    </source>
</evidence>
<dbReference type="Gene3D" id="1.20.1250.20">
    <property type="entry name" value="MFS general substrate transporter like domains"/>
    <property type="match status" value="1"/>
</dbReference>
<dbReference type="PANTHER" id="PTHR23517">
    <property type="entry name" value="RESISTANCE PROTEIN MDTM, PUTATIVE-RELATED-RELATED"/>
    <property type="match status" value="1"/>
</dbReference>
<feature type="compositionally biased region" description="Low complexity" evidence="7">
    <location>
        <begin position="23"/>
        <end position="46"/>
    </location>
</feature>
<dbReference type="InterPro" id="IPR011701">
    <property type="entry name" value="MFS"/>
</dbReference>
<proteinExistence type="predicted"/>
<dbReference type="InterPro" id="IPR036259">
    <property type="entry name" value="MFS_trans_sf"/>
</dbReference>
<evidence type="ECO:0000313" key="10">
    <source>
        <dbReference type="EMBL" id="MCF6774249.1"/>
    </source>
</evidence>
<organism evidence="10 11">
    <name type="scientific">Corynebacterium parakroppenstedtii</name>
    <dbReference type="NCBI Taxonomy" id="2828363"/>
    <lineage>
        <taxon>Bacteria</taxon>
        <taxon>Bacillati</taxon>
        <taxon>Actinomycetota</taxon>
        <taxon>Actinomycetes</taxon>
        <taxon>Mycobacteriales</taxon>
        <taxon>Corynebacteriaceae</taxon>
        <taxon>Corynebacterium</taxon>
    </lineage>
</organism>
<dbReference type="InterPro" id="IPR005829">
    <property type="entry name" value="Sugar_transporter_CS"/>
</dbReference>
<keyword evidence="2" id="KW-0813">Transport</keyword>
<dbReference type="EMBL" id="JAKJKU010000003">
    <property type="protein sequence ID" value="MCF6774249.1"/>
    <property type="molecule type" value="Genomic_DNA"/>
</dbReference>
<gene>
    <name evidence="10" type="ORF">L3H44_07485</name>
</gene>
<dbReference type="GeneID" id="92726752"/>
<evidence type="ECO:0000256" key="7">
    <source>
        <dbReference type="SAM" id="MobiDB-lite"/>
    </source>
</evidence>
<comment type="caution">
    <text evidence="10">The sequence shown here is derived from an EMBL/GenBank/DDBJ whole genome shotgun (WGS) entry which is preliminary data.</text>
</comment>
<name>A0ABS9HKA3_9CORY</name>
<dbReference type="PROSITE" id="PS00216">
    <property type="entry name" value="SUGAR_TRANSPORT_1"/>
    <property type="match status" value="1"/>
</dbReference>
<protein>
    <submittedName>
        <fullName evidence="10">MFS transporter</fullName>
    </submittedName>
</protein>
<accession>A0ABS9HKA3</accession>
<feature type="transmembrane region" description="Helical" evidence="8">
    <location>
        <begin position="140"/>
        <end position="157"/>
    </location>
</feature>
<sequence>MSSPKSSESDSSDAHVDPVPPHTAASSTHTADSSVSSTTTSARSSTQQDQFADVTPHELRAATPTTANASDRYAWVFVVMAMFVIAWGGNEFTPLLIFYRGESVFSPVFVDSLLGAYAIGIMVGLVFLGPLSDRYGRKPVMLWGPLAAIVGSILIAIGEKSEIPMFIGRLLAGLAVGIAMTVGGSWVKELSQVPFDPHAKKSAGAGRAAMALTGGFGIGAGVAGLLAQWGPIPGQLSYILQIILSIPTLIFLVKIPETRQSAHLKVHGSFWSDLAVPTAKHPRFLTVAVPIAPWVFGAAGVAYAVTPALMSSHVKAPVAYSALLTVVCLAFGFGIQQVGDRINTDYSARGPILGIVFVAFGMALAAFVSTRLSIVGSISVAALLGLGYGLVLISGLTEVQRLAGPDDLAGLTSAFYVLTYVGFFFPMILTKLSGNFDYVDMLAFGAIEATLTLILLFMVSRKNLDDVTAEE</sequence>
<keyword evidence="6 8" id="KW-0472">Membrane</keyword>
<keyword evidence="3" id="KW-1003">Cell membrane</keyword>
<feature type="transmembrane region" description="Helical" evidence="8">
    <location>
        <begin position="109"/>
        <end position="128"/>
    </location>
</feature>
<evidence type="ECO:0000256" key="1">
    <source>
        <dbReference type="ARBA" id="ARBA00004651"/>
    </source>
</evidence>
<feature type="region of interest" description="Disordered" evidence="7">
    <location>
        <begin position="1"/>
        <end position="56"/>
    </location>
</feature>
<dbReference type="Pfam" id="PF07690">
    <property type="entry name" value="MFS_1"/>
    <property type="match status" value="1"/>
</dbReference>
<evidence type="ECO:0000256" key="5">
    <source>
        <dbReference type="ARBA" id="ARBA00022989"/>
    </source>
</evidence>
<feature type="transmembrane region" description="Helical" evidence="8">
    <location>
        <begin position="73"/>
        <end position="89"/>
    </location>
</feature>
<feature type="transmembrane region" description="Helical" evidence="8">
    <location>
        <begin position="408"/>
        <end position="429"/>
    </location>
</feature>
<feature type="transmembrane region" description="Helical" evidence="8">
    <location>
        <begin position="236"/>
        <end position="255"/>
    </location>
</feature>
<feature type="transmembrane region" description="Helical" evidence="8">
    <location>
        <begin position="374"/>
        <end position="396"/>
    </location>
</feature>
<dbReference type="RefSeq" id="WP_082089731.1">
    <property type="nucleotide sequence ID" value="NZ_JAGSOA010000001.1"/>
</dbReference>
<dbReference type="InterPro" id="IPR050171">
    <property type="entry name" value="MFS_Transporters"/>
</dbReference>
<keyword evidence="11" id="KW-1185">Reference proteome</keyword>
<evidence type="ECO:0000313" key="11">
    <source>
        <dbReference type="Proteomes" id="UP001200604"/>
    </source>
</evidence>
<feature type="transmembrane region" description="Helical" evidence="8">
    <location>
        <begin position="284"/>
        <end position="306"/>
    </location>
</feature>
<dbReference type="SUPFAM" id="SSF103473">
    <property type="entry name" value="MFS general substrate transporter"/>
    <property type="match status" value="1"/>
</dbReference>
<feature type="transmembrane region" description="Helical" evidence="8">
    <location>
        <begin position="208"/>
        <end position="230"/>
    </location>
</feature>
<feature type="transmembrane region" description="Helical" evidence="8">
    <location>
        <begin position="350"/>
        <end position="368"/>
    </location>
</feature>
<dbReference type="Proteomes" id="UP001200604">
    <property type="component" value="Unassembled WGS sequence"/>
</dbReference>
<feature type="transmembrane region" description="Helical" evidence="8">
    <location>
        <begin position="441"/>
        <end position="459"/>
    </location>
</feature>
<keyword evidence="5 8" id="KW-1133">Transmembrane helix</keyword>
<comment type="subcellular location">
    <subcellularLocation>
        <location evidence="1">Cell membrane</location>
        <topology evidence="1">Multi-pass membrane protein</topology>
    </subcellularLocation>
</comment>
<dbReference type="PROSITE" id="PS50850">
    <property type="entry name" value="MFS"/>
    <property type="match status" value="1"/>
</dbReference>
<evidence type="ECO:0000256" key="2">
    <source>
        <dbReference type="ARBA" id="ARBA00022448"/>
    </source>
</evidence>
<feature type="domain" description="Major facilitator superfamily (MFS) profile" evidence="9">
    <location>
        <begin position="74"/>
        <end position="471"/>
    </location>
</feature>